<dbReference type="AlphaFoldDB" id="A0A9W9H920"/>
<organism evidence="3 4">
    <name type="scientific">Penicillium atrosanguineum</name>
    <dbReference type="NCBI Taxonomy" id="1132637"/>
    <lineage>
        <taxon>Eukaryota</taxon>
        <taxon>Fungi</taxon>
        <taxon>Dikarya</taxon>
        <taxon>Ascomycota</taxon>
        <taxon>Pezizomycotina</taxon>
        <taxon>Eurotiomycetes</taxon>
        <taxon>Eurotiomycetidae</taxon>
        <taxon>Eurotiales</taxon>
        <taxon>Aspergillaceae</taxon>
        <taxon>Penicillium</taxon>
    </lineage>
</organism>
<gene>
    <name evidence="3" type="ORF">N7476_006656</name>
</gene>
<comment type="similarity">
    <text evidence="2">Belongs to the fungal hydrophobin family.</text>
</comment>
<evidence type="ECO:0000313" key="4">
    <source>
        <dbReference type="Proteomes" id="UP001147746"/>
    </source>
</evidence>
<feature type="signal peptide" evidence="2">
    <location>
        <begin position="1"/>
        <end position="19"/>
    </location>
</feature>
<protein>
    <recommendedName>
        <fullName evidence="2">Hydrophobin</fullName>
    </recommendedName>
</protein>
<dbReference type="Pfam" id="PF01185">
    <property type="entry name" value="Hydrophobin"/>
    <property type="match status" value="1"/>
</dbReference>
<evidence type="ECO:0000313" key="3">
    <source>
        <dbReference type="EMBL" id="KAJ5316349.1"/>
    </source>
</evidence>
<comment type="caution">
    <text evidence="3">The sequence shown here is derived from an EMBL/GenBank/DDBJ whole genome shotgun (WGS) entry which is preliminary data.</text>
</comment>
<reference evidence="3" key="2">
    <citation type="journal article" date="2023" name="IMA Fungus">
        <title>Comparative genomic study of the Penicillium genus elucidates a diverse pangenome and 15 lateral gene transfer events.</title>
        <authorList>
            <person name="Petersen C."/>
            <person name="Sorensen T."/>
            <person name="Nielsen M.R."/>
            <person name="Sondergaard T.E."/>
            <person name="Sorensen J.L."/>
            <person name="Fitzpatrick D.A."/>
            <person name="Frisvad J.C."/>
            <person name="Nielsen K.L."/>
        </authorList>
    </citation>
    <scope>NUCLEOTIDE SEQUENCE</scope>
    <source>
        <strain evidence="3">IBT 21472</strain>
    </source>
</reference>
<dbReference type="InterPro" id="IPR001338">
    <property type="entry name" value="Class_I_Hydrophobin"/>
</dbReference>
<keyword evidence="1 2" id="KW-1015">Disulfide bond</keyword>
<name>A0A9W9H920_9EURO</name>
<reference evidence="3" key="1">
    <citation type="submission" date="2022-12" db="EMBL/GenBank/DDBJ databases">
        <authorList>
            <person name="Petersen C."/>
        </authorList>
    </citation>
    <scope>NUCLEOTIDE SEQUENCE</scope>
    <source>
        <strain evidence="3">IBT 21472</strain>
    </source>
</reference>
<feature type="chain" id="PRO_5041479689" description="Hydrophobin" evidence="2">
    <location>
        <begin position="20"/>
        <end position="132"/>
    </location>
</feature>
<dbReference type="CDD" id="cd23507">
    <property type="entry name" value="hydrophobin_I"/>
    <property type="match status" value="1"/>
</dbReference>
<dbReference type="GO" id="GO:0009277">
    <property type="term" value="C:fungal-type cell wall"/>
    <property type="evidence" value="ECO:0007669"/>
    <property type="project" value="InterPro"/>
</dbReference>
<keyword evidence="4" id="KW-1185">Reference proteome</keyword>
<keyword evidence="2" id="KW-0732">Signal</keyword>
<dbReference type="Proteomes" id="UP001147746">
    <property type="component" value="Unassembled WGS sequence"/>
</dbReference>
<keyword evidence="2" id="KW-0964">Secreted</keyword>
<comment type="subcellular location">
    <subcellularLocation>
        <location evidence="2">Secreted</location>
        <location evidence="2">Cell wall</location>
    </subcellularLocation>
</comment>
<evidence type="ECO:0000256" key="2">
    <source>
        <dbReference type="RuleBase" id="RU365009"/>
    </source>
</evidence>
<accession>A0A9W9H920</accession>
<sequence>MRFFMMSVLSLVSVGLVSALPEKGSLASRDNSTESKVTTAAATLKGNKVENESETSDCIGSLLCCGSLTTPLDHILDPILEDLGINAANIVGSVGLLCDPYEGSSCSSAPQCCTEANLLGGTVALGCSALKK</sequence>
<proteinExistence type="inferred from homology"/>
<keyword evidence="2" id="KW-0134">Cell wall</keyword>
<evidence type="ECO:0000256" key="1">
    <source>
        <dbReference type="ARBA" id="ARBA00023157"/>
    </source>
</evidence>
<dbReference type="GO" id="GO:0005199">
    <property type="term" value="F:structural constituent of cell wall"/>
    <property type="evidence" value="ECO:0007669"/>
    <property type="project" value="InterPro"/>
</dbReference>
<dbReference type="EMBL" id="JAPZBO010000005">
    <property type="protein sequence ID" value="KAJ5316349.1"/>
    <property type="molecule type" value="Genomic_DNA"/>
</dbReference>